<reference evidence="1 2" key="1">
    <citation type="submission" date="2024-02" db="EMBL/GenBank/DDBJ databases">
        <authorList>
            <consortium name="ELIXIR-Norway"/>
            <consortium name="Elixir Norway"/>
        </authorList>
    </citation>
    <scope>NUCLEOTIDE SEQUENCE [LARGE SCALE GENOMIC DNA]</scope>
</reference>
<protein>
    <submittedName>
        <fullName evidence="1">Uncharacterized protein</fullName>
    </submittedName>
</protein>
<organism evidence="1 2">
    <name type="scientific">Sphagnum jensenii</name>
    <dbReference type="NCBI Taxonomy" id="128206"/>
    <lineage>
        <taxon>Eukaryota</taxon>
        <taxon>Viridiplantae</taxon>
        <taxon>Streptophyta</taxon>
        <taxon>Embryophyta</taxon>
        <taxon>Bryophyta</taxon>
        <taxon>Sphagnophytina</taxon>
        <taxon>Sphagnopsida</taxon>
        <taxon>Sphagnales</taxon>
        <taxon>Sphagnaceae</taxon>
        <taxon>Sphagnum</taxon>
    </lineage>
</organism>
<gene>
    <name evidence="1" type="ORF">CSSPJE1EN1_LOCUS69</name>
</gene>
<evidence type="ECO:0000313" key="2">
    <source>
        <dbReference type="Proteomes" id="UP001497444"/>
    </source>
</evidence>
<accession>A0ABP0VL54</accession>
<sequence length="83" mass="8833">MASGFGKRAGLPGWAGVRVAAADAFVAAARLAPPLGVAGRSLLRFGDRFAFSRGDPEQKRRSHMMSFHKSLPLSFSSAHSFCP</sequence>
<dbReference type="EMBL" id="OZ020096">
    <property type="protein sequence ID" value="CAK9254591.1"/>
    <property type="molecule type" value="Genomic_DNA"/>
</dbReference>
<keyword evidence="2" id="KW-1185">Reference proteome</keyword>
<dbReference type="Proteomes" id="UP001497444">
    <property type="component" value="Chromosome 1"/>
</dbReference>
<proteinExistence type="predicted"/>
<name>A0ABP0VL54_9BRYO</name>
<evidence type="ECO:0000313" key="1">
    <source>
        <dbReference type="EMBL" id="CAK9254591.1"/>
    </source>
</evidence>